<accession>A0A2I1K1I4</accession>
<dbReference type="InterPro" id="IPR023631">
    <property type="entry name" value="Amidase_dom"/>
</dbReference>
<feature type="domain" description="Amidase" evidence="2">
    <location>
        <begin position="24"/>
        <end position="477"/>
    </location>
</feature>
<reference evidence="3 4" key="1">
    <citation type="submission" date="2017-12" db="EMBL/GenBank/DDBJ databases">
        <title>Phylogenetic diversity of female urinary microbiome.</title>
        <authorList>
            <person name="Thomas-White K."/>
            <person name="Wolfe A.J."/>
        </authorList>
    </citation>
    <scope>NUCLEOTIDE SEQUENCE [LARGE SCALE GENOMIC DNA]</scope>
    <source>
        <strain evidence="3 4">UMB0898</strain>
    </source>
</reference>
<protein>
    <submittedName>
        <fullName evidence="3">Amidase</fullName>
    </submittedName>
</protein>
<sequence length="502" mass="55638">MLFTEDAVQIAQQIRGSHISIVDTVQRALDNIDQYNPLLNAVTHTQYDALDIAEAYQAKLDALSDAQKEALPPFYGVPILLKDLGQTQAGQPSTSGSRLMKDFIAPITDNFVQQVLDAGFIVVGRTNTPEFGFKNESDSDFNGAVNHPMDLKRNPGGSSGGAAAALKAGLVPAVTASDGGGSIRIPASFTGLIGLKPTRGRMPVGPGGYRGWQGASIDFAITRTVRDTWEMLKALQVEQTEAAFFCPKIAQQELTALDRPLNIAYTYDVPAGYALREEAREALDQAVEQLKRLGHQLVEVPLPTDGRRAMETYYMVNGVETQVMMESIEQGQQRKVTQDDMEPMSWALYRSGENVTGADYSRVLTYWDNLAVQMEQFFKEYDVLLTPTNNGAAFVHEEFHKQPEMVDRLHHIDDLSKAEQQSLIWEMFDRSLEWTPFTQQQNLTGQPAISLPMYHTAQGLPIGIQAWGGRGEEYLLLQLALQLEENGLLHTDIIDLSTQINE</sequence>
<dbReference type="AlphaFoldDB" id="A0A2I1K1I4"/>
<dbReference type="PANTHER" id="PTHR11895:SF7">
    <property type="entry name" value="GLUTAMYL-TRNA(GLN) AMIDOTRANSFERASE SUBUNIT A, MITOCHONDRIAL"/>
    <property type="match status" value="1"/>
</dbReference>
<evidence type="ECO:0000313" key="4">
    <source>
        <dbReference type="Proteomes" id="UP000234384"/>
    </source>
</evidence>
<dbReference type="NCBIfam" id="NF005099">
    <property type="entry name" value="PRK06529.1"/>
    <property type="match status" value="1"/>
</dbReference>
<evidence type="ECO:0000313" key="3">
    <source>
        <dbReference type="EMBL" id="PKY89520.1"/>
    </source>
</evidence>
<dbReference type="EMBL" id="PKHE01000007">
    <property type="protein sequence ID" value="PKY89520.1"/>
    <property type="molecule type" value="Genomic_DNA"/>
</dbReference>
<dbReference type="PANTHER" id="PTHR11895">
    <property type="entry name" value="TRANSAMIDASE"/>
    <property type="match status" value="1"/>
</dbReference>
<dbReference type="Gene3D" id="3.90.1300.10">
    <property type="entry name" value="Amidase signature (AS) domain"/>
    <property type="match status" value="1"/>
</dbReference>
<evidence type="ECO:0000256" key="1">
    <source>
        <dbReference type="ARBA" id="ARBA00009199"/>
    </source>
</evidence>
<dbReference type="InterPro" id="IPR000120">
    <property type="entry name" value="Amidase"/>
</dbReference>
<name>A0A2I1K1I4_9LACT</name>
<evidence type="ECO:0000259" key="2">
    <source>
        <dbReference type="Pfam" id="PF01425"/>
    </source>
</evidence>
<proteinExistence type="inferred from homology"/>
<dbReference type="OrthoDB" id="9811471at2"/>
<comment type="similarity">
    <text evidence="1">Belongs to the amidase family.</text>
</comment>
<gene>
    <name evidence="3" type="ORF">CYJ57_03925</name>
</gene>
<dbReference type="RefSeq" id="WP_101954155.1">
    <property type="nucleotide sequence ID" value="NZ_PKHE01000007.1"/>
</dbReference>
<dbReference type="InterPro" id="IPR036928">
    <property type="entry name" value="AS_sf"/>
</dbReference>
<comment type="caution">
    <text evidence="3">The sequence shown here is derived from an EMBL/GenBank/DDBJ whole genome shotgun (WGS) entry which is preliminary data.</text>
</comment>
<organism evidence="3 4">
    <name type="scientific">Falseniella ignava</name>
    <dbReference type="NCBI Taxonomy" id="137730"/>
    <lineage>
        <taxon>Bacteria</taxon>
        <taxon>Bacillati</taxon>
        <taxon>Bacillota</taxon>
        <taxon>Bacilli</taxon>
        <taxon>Lactobacillales</taxon>
        <taxon>Aerococcaceae</taxon>
        <taxon>Falseniella</taxon>
    </lineage>
</organism>
<dbReference type="SUPFAM" id="SSF75304">
    <property type="entry name" value="Amidase signature (AS) enzymes"/>
    <property type="match status" value="1"/>
</dbReference>
<dbReference type="Pfam" id="PF01425">
    <property type="entry name" value="Amidase"/>
    <property type="match status" value="1"/>
</dbReference>
<dbReference type="GO" id="GO:0003824">
    <property type="term" value="F:catalytic activity"/>
    <property type="evidence" value="ECO:0007669"/>
    <property type="project" value="InterPro"/>
</dbReference>
<dbReference type="Proteomes" id="UP000234384">
    <property type="component" value="Unassembled WGS sequence"/>
</dbReference>